<dbReference type="GO" id="GO:0000155">
    <property type="term" value="F:phosphorelay sensor kinase activity"/>
    <property type="evidence" value="ECO:0007669"/>
    <property type="project" value="InterPro"/>
</dbReference>
<evidence type="ECO:0000256" key="6">
    <source>
        <dbReference type="ARBA" id="ARBA00022741"/>
    </source>
</evidence>
<evidence type="ECO:0000256" key="2">
    <source>
        <dbReference type="ARBA" id="ARBA00022475"/>
    </source>
</evidence>
<evidence type="ECO:0000313" key="15">
    <source>
        <dbReference type="Proteomes" id="UP000632659"/>
    </source>
</evidence>
<keyword evidence="9 12" id="KW-1133">Transmembrane helix</keyword>
<evidence type="ECO:0000256" key="11">
    <source>
        <dbReference type="ARBA" id="ARBA00023136"/>
    </source>
</evidence>
<proteinExistence type="predicted"/>
<dbReference type="SUPFAM" id="SSF55874">
    <property type="entry name" value="ATPase domain of HSP90 chaperone/DNA topoisomerase II/histidine kinase"/>
    <property type="match status" value="1"/>
</dbReference>
<dbReference type="Gene3D" id="3.30.565.10">
    <property type="entry name" value="Histidine kinase-like ATPase, C-terminal domain"/>
    <property type="match status" value="1"/>
</dbReference>
<dbReference type="GO" id="GO:0005524">
    <property type="term" value="F:ATP binding"/>
    <property type="evidence" value="ECO:0007669"/>
    <property type="project" value="UniProtKB-KW"/>
</dbReference>
<evidence type="ECO:0000256" key="7">
    <source>
        <dbReference type="ARBA" id="ARBA00022777"/>
    </source>
</evidence>
<dbReference type="PANTHER" id="PTHR34220">
    <property type="entry name" value="SENSOR HISTIDINE KINASE YPDA"/>
    <property type="match status" value="1"/>
</dbReference>
<dbReference type="InterPro" id="IPR003594">
    <property type="entry name" value="HATPase_dom"/>
</dbReference>
<keyword evidence="4" id="KW-0808">Transferase</keyword>
<comment type="caution">
    <text evidence="14">The sequence shown here is derived from an EMBL/GenBank/DDBJ whole genome shotgun (WGS) entry which is preliminary data.</text>
</comment>
<evidence type="ECO:0000256" key="12">
    <source>
        <dbReference type="SAM" id="Phobius"/>
    </source>
</evidence>
<dbReference type="RefSeq" id="WP_093989795.1">
    <property type="nucleotide sequence ID" value="NZ_FYDD01000004.1"/>
</dbReference>
<keyword evidence="3" id="KW-0597">Phosphoprotein</keyword>
<organism evidence="14 15">
    <name type="scientific">Massiliimalia timonensis</name>
    <dbReference type="NCBI Taxonomy" id="1987501"/>
    <lineage>
        <taxon>Bacteria</taxon>
        <taxon>Bacillati</taxon>
        <taxon>Bacillota</taxon>
        <taxon>Clostridia</taxon>
        <taxon>Eubacteriales</taxon>
        <taxon>Oscillospiraceae</taxon>
        <taxon>Massiliimalia</taxon>
    </lineage>
</organism>
<dbReference type="SUPFAM" id="SSF158472">
    <property type="entry name" value="HAMP domain-like"/>
    <property type="match status" value="1"/>
</dbReference>
<dbReference type="InterPro" id="IPR050640">
    <property type="entry name" value="Bact_2-comp_sensor_kinase"/>
</dbReference>
<keyword evidence="10" id="KW-0902">Two-component regulatory system</keyword>
<feature type="transmembrane region" description="Helical" evidence="12">
    <location>
        <begin position="12"/>
        <end position="33"/>
    </location>
</feature>
<evidence type="ECO:0000313" key="14">
    <source>
        <dbReference type="EMBL" id="MBC8611874.1"/>
    </source>
</evidence>
<evidence type="ECO:0000256" key="3">
    <source>
        <dbReference type="ARBA" id="ARBA00022553"/>
    </source>
</evidence>
<dbReference type="SMART" id="SM00387">
    <property type="entry name" value="HATPase_c"/>
    <property type="match status" value="1"/>
</dbReference>
<dbReference type="Pfam" id="PF00672">
    <property type="entry name" value="HAMP"/>
    <property type="match status" value="1"/>
</dbReference>
<dbReference type="AlphaFoldDB" id="A0A8J6TR38"/>
<dbReference type="SMART" id="SM00304">
    <property type="entry name" value="HAMP"/>
    <property type="match status" value="1"/>
</dbReference>
<keyword evidence="7 14" id="KW-0418">Kinase</keyword>
<evidence type="ECO:0000256" key="5">
    <source>
        <dbReference type="ARBA" id="ARBA00022692"/>
    </source>
</evidence>
<keyword evidence="2" id="KW-1003">Cell membrane</keyword>
<feature type="domain" description="HAMP" evidence="13">
    <location>
        <begin position="316"/>
        <end position="369"/>
    </location>
</feature>
<evidence type="ECO:0000256" key="10">
    <source>
        <dbReference type="ARBA" id="ARBA00023012"/>
    </source>
</evidence>
<dbReference type="Pfam" id="PF06580">
    <property type="entry name" value="His_kinase"/>
    <property type="match status" value="1"/>
</dbReference>
<keyword evidence="6" id="KW-0547">Nucleotide-binding</keyword>
<comment type="subcellular location">
    <subcellularLocation>
        <location evidence="1">Cell membrane</location>
        <topology evidence="1">Multi-pass membrane protein</topology>
    </subcellularLocation>
</comment>
<dbReference type="InterPro" id="IPR010559">
    <property type="entry name" value="Sig_transdc_His_kin_internal"/>
</dbReference>
<evidence type="ECO:0000259" key="13">
    <source>
        <dbReference type="PROSITE" id="PS50885"/>
    </source>
</evidence>
<evidence type="ECO:0000256" key="9">
    <source>
        <dbReference type="ARBA" id="ARBA00022989"/>
    </source>
</evidence>
<dbReference type="InterPro" id="IPR003660">
    <property type="entry name" value="HAMP_dom"/>
</dbReference>
<feature type="transmembrane region" description="Helical" evidence="12">
    <location>
        <begin position="292"/>
        <end position="311"/>
    </location>
</feature>
<dbReference type="Pfam" id="PF02518">
    <property type="entry name" value="HATPase_c"/>
    <property type="match status" value="1"/>
</dbReference>
<dbReference type="InterPro" id="IPR036890">
    <property type="entry name" value="HATPase_C_sf"/>
</dbReference>
<keyword evidence="5 12" id="KW-0812">Transmembrane</keyword>
<dbReference type="PROSITE" id="PS50885">
    <property type="entry name" value="HAMP"/>
    <property type="match status" value="1"/>
</dbReference>
<keyword evidence="15" id="KW-1185">Reference proteome</keyword>
<sequence length="595" mass="69060">MKQLLKFRITLRWYLTLGVTGLVILSVATFLIFPTHKYLSLLELQTQRYANNFVNQMAANIADTLTEIDFKTTNLVNEPLIWDFLKKDFSDKEAKQQFEMIISQYFSSTDYYYLDSIEVYGKEESKFYSYGKLNSKVDNPFSSVEYQQAINYPLQLCWLGYNQQLDCLDAVRLIYDTNTYEVTGLIILRFSPNYLYDKVYTSSKEDEFDISNLMIISEQGRIFGAANSNLLGAFLSNNSLEKLVNYSGIYQSGNKVISYHFLKDKITKYPYRNWVVQVEIEKDVLYKEVNQIMYFSYFIACLIIFLGIWGARLCSIVVTKPILNLVSGMKQVQRGNLKTHWTAQSRIIEIDFLGQSFNQMSQNLDELITKEYQEQLLLKDLQLKNLQAQINPHFLFNTLQLISWTASQYEAEDVCNMIYSLSYMLEKDLDRKGSHVSCLEEEKIYIQHYAYIIDNKYQGRIHINCQFPKELLRAKIPKLILQPFIENSIVHGLSGQTKRGTVDISAMQKQQNLIISIKDNGIGMGYEQIEKTSSAEEAEGHHIALQNIQHRIKILYGEKYGFTISSQPFQGTVVTIKIPLEIMRGEDKHDENTHN</sequence>
<dbReference type="PANTHER" id="PTHR34220:SF11">
    <property type="entry name" value="SENSOR PROTEIN KINASE HPTS"/>
    <property type="match status" value="1"/>
</dbReference>
<accession>A0A8J6TR38</accession>
<name>A0A8J6TR38_9FIRM</name>
<dbReference type="Proteomes" id="UP000632659">
    <property type="component" value="Unassembled WGS sequence"/>
</dbReference>
<dbReference type="EMBL" id="JACRTL010000008">
    <property type="protein sequence ID" value="MBC8611874.1"/>
    <property type="molecule type" value="Genomic_DNA"/>
</dbReference>
<evidence type="ECO:0000256" key="8">
    <source>
        <dbReference type="ARBA" id="ARBA00022840"/>
    </source>
</evidence>
<dbReference type="GO" id="GO:0005886">
    <property type="term" value="C:plasma membrane"/>
    <property type="evidence" value="ECO:0007669"/>
    <property type="project" value="UniProtKB-SubCell"/>
</dbReference>
<protein>
    <submittedName>
        <fullName evidence="14">Histidine kinase</fullName>
    </submittedName>
</protein>
<keyword evidence="11 12" id="KW-0472">Membrane</keyword>
<reference evidence="14" key="1">
    <citation type="submission" date="2020-08" db="EMBL/GenBank/DDBJ databases">
        <title>Genome public.</title>
        <authorList>
            <person name="Liu C."/>
            <person name="Sun Q."/>
        </authorList>
    </citation>
    <scope>NUCLEOTIDE SEQUENCE</scope>
    <source>
        <strain evidence="14">NSJ-15</strain>
    </source>
</reference>
<dbReference type="OrthoDB" id="138378at2"/>
<evidence type="ECO:0000256" key="4">
    <source>
        <dbReference type="ARBA" id="ARBA00022679"/>
    </source>
</evidence>
<evidence type="ECO:0000256" key="1">
    <source>
        <dbReference type="ARBA" id="ARBA00004651"/>
    </source>
</evidence>
<keyword evidence="8" id="KW-0067">ATP-binding</keyword>
<dbReference type="CDD" id="cd06225">
    <property type="entry name" value="HAMP"/>
    <property type="match status" value="1"/>
</dbReference>
<gene>
    <name evidence="14" type="ORF">H8702_12310</name>
</gene>
<dbReference type="Gene3D" id="6.10.340.10">
    <property type="match status" value="1"/>
</dbReference>